<keyword evidence="2" id="KW-1185">Reference proteome</keyword>
<evidence type="ECO:0000313" key="2">
    <source>
        <dbReference type="Proteomes" id="UP000790377"/>
    </source>
</evidence>
<reference evidence="1" key="1">
    <citation type="journal article" date="2021" name="New Phytol.">
        <title>Evolutionary innovations through gain and loss of genes in the ectomycorrhizal Boletales.</title>
        <authorList>
            <person name="Wu G."/>
            <person name="Miyauchi S."/>
            <person name="Morin E."/>
            <person name="Kuo A."/>
            <person name="Drula E."/>
            <person name="Varga T."/>
            <person name="Kohler A."/>
            <person name="Feng B."/>
            <person name="Cao Y."/>
            <person name="Lipzen A."/>
            <person name="Daum C."/>
            <person name="Hundley H."/>
            <person name="Pangilinan J."/>
            <person name="Johnson J."/>
            <person name="Barry K."/>
            <person name="LaButti K."/>
            <person name="Ng V."/>
            <person name="Ahrendt S."/>
            <person name="Min B."/>
            <person name="Choi I.G."/>
            <person name="Park H."/>
            <person name="Plett J.M."/>
            <person name="Magnuson J."/>
            <person name="Spatafora J.W."/>
            <person name="Nagy L.G."/>
            <person name="Henrissat B."/>
            <person name="Grigoriev I.V."/>
            <person name="Yang Z.L."/>
            <person name="Xu J."/>
            <person name="Martin F.M."/>
        </authorList>
    </citation>
    <scope>NUCLEOTIDE SEQUENCE</scope>
    <source>
        <strain evidence="1">ATCC 28755</strain>
    </source>
</reference>
<sequence length="376" mass="40890">MPDREKARKFVLSIDGAGFRGFTCLITLHYLMTLLPPNAAGGTTRPCQVFDVICGTSTGGLIAILLGRLGLDCLTAMSVYKQLVAALFAPVDGNSIVDEEGVPQDIFDQKVATIVERYAGDKAVPMKISKTCPDKIDHNSTDTFVTVVSSTAGAAGTEPYRLRSYPTPPGGVDSVIDHNWTVCEVIRAVTALPGCFKPVDIGSQSFQDAALSGAANPVLEAISEVELRWEKEFDPSITSLGTGLVSLVSINSDDELSDCDDEPAYNKLRSAVKPQHSRGMTRSDVFSEQLLRVAQDTELAHREARKQLRKRNLADNYFRFDPTGGLGDIRTSDVTRSAKITALTNAWLLTPEGSDETRRARQVLQTHVNETRARNT</sequence>
<dbReference type="Proteomes" id="UP000790377">
    <property type="component" value="Unassembled WGS sequence"/>
</dbReference>
<proteinExistence type="predicted"/>
<comment type="caution">
    <text evidence="1">The sequence shown here is derived from an EMBL/GenBank/DDBJ whole genome shotgun (WGS) entry which is preliminary data.</text>
</comment>
<evidence type="ECO:0000313" key="1">
    <source>
        <dbReference type="EMBL" id="KAH7904535.1"/>
    </source>
</evidence>
<keyword evidence="1" id="KW-0378">Hydrolase</keyword>
<accession>A0ACB7ZU21</accession>
<protein>
    <submittedName>
        <fullName evidence="1">Acyl transferase/acyl hydrolase/lysophospholipase</fullName>
    </submittedName>
</protein>
<dbReference type="EMBL" id="MU268440">
    <property type="protein sequence ID" value="KAH7904535.1"/>
    <property type="molecule type" value="Genomic_DNA"/>
</dbReference>
<organism evidence="1 2">
    <name type="scientific">Hygrophoropsis aurantiaca</name>
    <dbReference type="NCBI Taxonomy" id="72124"/>
    <lineage>
        <taxon>Eukaryota</taxon>
        <taxon>Fungi</taxon>
        <taxon>Dikarya</taxon>
        <taxon>Basidiomycota</taxon>
        <taxon>Agaricomycotina</taxon>
        <taxon>Agaricomycetes</taxon>
        <taxon>Agaricomycetidae</taxon>
        <taxon>Boletales</taxon>
        <taxon>Coniophorineae</taxon>
        <taxon>Hygrophoropsidaceae</taxon>
        <taxon>Hygrophoropsis</taxon>
    </lineage>
</organism>
<keyword evidence="1" id="KW-0808">Transferase</keyword>
<name>A0ACB7ZU21_9AGAM</name>
<gene>
    <name evidence="1" type="ORF">BJ138DRAFT_1166357</name>
</gene>